<reference evidence="10 11" key="1">
    <citation type="submission" date="2016-07" db="EMBL/GenBank/DDBJ databases">
        <title>Complete genome sequence of Altererythrobacter namhicola JCM 16345T, containing esterase-encoding genes.</title>
        <authorList>
            <person name="Cheng H."/>
            <person name="Wu Y.-H."/>
            <person name="Jian S.-L."/>
            <person name="Huo Y.-Y."/>
            <person name="Wang C.-S."/>
            <person name="Xu X.-W."/>
        </authorList>
    </citation>
    <scope>NUCLEOTIDE SEQUENCE [LARGE SCALE GENOMIC DNA]</scope>
    <source>
        <strain evidence="10 11">JCM 16345</strain>
    </source>
</reference>
<dbReference type="GO" id="GO:0000271">
    <property type="term" value="P:polysaccharide biosynthetic process"/>
    <property type="evidence" value="ECO:0007669"/>
    <property type="project" value="UniProtKB-KW"/>
</dbReference>
<evidence type="ECO:0000256" key="7">
    <source>
        <dbReference type="ARBA" id="ARBA00023169"/>
    </source>
</evidence>
<dbReference type="InterPro" id="IPR003362">
    <property type="entry name" value="Bact_transf"/>
</dbReference>
<accession>A0A1C7D5Y5</accession>
<evidence type="ECO:0000259" key="9">
    <source>
        <dbReference type="Pfam" id="PF02397"/>
    </source>
</evidence>
<dbReference type="RefSeq" id="WP_157093025.1">
    <property type="nucleotide sequence ID" value="NZ_CP016545.1"/>
</dbReference>
<dbReference type="Proteomes" id="UP000092698">
    <property type="component" value="Chromosome"/>
</dbReference>
<dbReference type="EMBL" id="CP016545">
    <property type="protein sequence ID" value="ANU06875.1"/>
    <property type="molecule type" value="Genomic_DNA"/>
</dbReference>
<evidence type="ECO:0000256" key="2">
    <source>
        <dbReference type="ARBA" id="ARBA00006464"/>
    </source>
</evidence>
<organism evidence="10 11">
    <name type="scientific">Paraurantiacibacter namhicola</name>
    <dbReference type="NCBI Taxonomy" id="645517"/>
    <lineage>
        <taxon>Bacteria</taxon>
        <taxon>Pseudomonadati</taxon>
        <taxon>Pseudomonadota</taxon>
        <taxon>Alphaproteobacteria</taxon>
        <taxon>Sphingomonadales</taxon>
        <taxon>Erythrobacteraceae</taxon>
        <taxon>Paraurantiacibacter</taxon>
    </lineage>
</organism>
<comment type="similarity">
    <text evidence="2">Belongs to the bacterial sugar transferase family.</text>
</comment>
<name>A0A1C7D5Y5_9SPHN</name>
<keyword evidence="3 10" id="KW-0808">Transferase</keyword>
<dbReference type="PANTHER" id="PTHR30576:SF0">
    <property type="entry name" value="UNDECAPRENYL-PHOSPHATE N-ACETYLGALACTOSAMINYL 1-PHOSPHATE TRANSFERASE-RELATED"/>
    <property type="match status" value="1"/>
</dbReference>
<proteinExistence type="inferred from homology"/>
<dbReference type="AlphaFoldDB" id="A0A1C7D5Y5"/>
<feature type="transmembrane region" description="Helical" evidence="8">
    <location>
        <begin position="99"/>
        <end position="120"/>
    </location>
</feature>
<keyword evidence="5 8" id="KW-1133">Transmembrane helix</keyword>
<evidence type="ECO:0000256" key="4">
    <source>
        <dbReference type="ARBA" id="ARBA00022692"/>
    </source>
</evidence>
<feature type="transmembrane region" description="Helical" evidence="8">
    <location>
        <begin position="280"/>
        <end position="301"/>
    </location>
</feature>
<evidence type="ECO:0000313" key="10">
    <source>
        <dbReference type="EMBL" id="ANU06875.1"/>
    </source>
</evidence>
<keyword evidence="11" id="KW-1185">Reference proteome</keyword>
<dbReference type="PANTHER" id="PTHR30576">
    <property type="entry name" value="COLANIC BIOSYNTHESIS UDP-GLUCOSE LIPID CARRIER TRANSFERASE"/>
    <property type="match status" value="1"/>
</dbReference>
<evidence type="ECO:0000256" key="6">
    <source>
        <dbReference type="ARBA" id="ARBA00023136"/>
    </source>
</evidence>
<comment type="subcellular location">
    <subcellularLocation>
        <location evidence="1">Membrane</location>
        <topology evidence="1">Multi-pass membrane protein</topology>
    </subcellularLocation>
</comment>
<feature type="transmembrane region" description="Helical" evidence="8">
    <location>
        <begin position="35"/>
        <end position="55"/>
    </location>
</feature>
<dbReference type="STRING" id="645517.A6F65_00552"/>
<dbReference type="NCBIfam" id="TIGR03025">
    <property type="entry name" value="EPS_sugtrans"/>
    <property type="match status" value="1"/>
</dbReference>
<evidence type="ECO:0000256" key="8">
    <source>
        <dbReference type="SAM" id="Phobius"/>
    </source>
</evidence>
<protein>
    <submittedName>
        <fullName evidence="10">UDP-glucose:undecaprenyl-phosphate glucose-1-phosphate transferase</fullName>
        <ecNumber evidence="10">2.7.8.31</ecNumber>
    </submittedName>
</protein>
<feature type="transmembrane region" description="Helical" evidence="8">
    <location>
        <begin position="67"/>
        <end position="87"/>
    </location>
</feature>
<evidence type="ECO:0000313" key="11">
    <source>
        <dbReference type="Proteomes" id="UP000092698"/>
    </source>
</evidence>
<feature type="transmembrane region" description="Helical" evidence="8">
    <location>
        <begin position="126"/>
        <end position="148"/>
    </location>
</feature>
<dbReference type="OrthoDB" id="9808602at2"/>
<dbReference type="GO" id="GO:0016020">
    <property type="term" value="C:membrane"/>
    <property type="evidence" value="ECO:0007669"/>
    <property type="project" value="UniProtKB-SubCell"/>
</dbReference>
<dbReference type="InterPro" id="IPR017475">
    <property type="entry name" value="EPS_sugar_tfrase"/>
</dbReference>
<feature type="domain" description="Bacterial sugar transferase" evidence="9">
    <location>
        <begin position="275"/>
        <end position="464"/>
    </location>
</feature>
<sequence length="469" mass="51515">MNYQSTNGRPAGGRVLSAPSAGFAPSLERKRIQMYLLEVVLDSLLVLCCFALVGYLVHGEYLRGSPWLIGMLALPIFLTIAFHNATYSIATLADWKKGAFRAISALVLSGVLLNFMAFFVKLNETFSRLAFVGGMVLAAALMLAYRVAVARVVKNRWGPNPKNVLIIQAGGPKVKIRDAYRVDAAEHGLTASLDDPHLFDRLGKYLRNMDEVIVSSDSEHRKMWSTMLKASGMHGEIVTKSVRDIGALGVVNHEGDLSTLLVSAGPLGFRSRLLKRGLDLAVGGLALVLLSPIIALAASLIKLEDGGPVFFRQDRIGRANRLFGIWKLRTMRQDACDAHGTVSTAGRSDARVTRIGGFLRKTSIDELPQLINVLTGDMSLVGPRPHAIGSQAGTKLFWEVDDQYWLRHSLRPGLTGLAQIRGFRGATHKESDLSDRLKADLEYLRGWTIWRDIGILLSTARVLVHHRAF</sequence>
<dbReference type="GO" id="GO:0089702">
    <property type="term" value="F:undecaprenyl-phosphate glucose phosphotransferase activity"/>
    <property type="evidence" value="ECO:0007669"/>
    <property type="project" value="UniProtKB-EC"/>
</dbReference>
<dbReference type="Pfam" id="PF02397">
    <property type="entry name" value="Bac_transf"/>
    <property type="match status" value="1"/>
</dbReference>
<evidence type="ECO:0000256" key="1">
    <source>
        <dbReference type="ARBA" id="ARBA00004141"/>
    </source>
</evidence>
<keyword evidence="6 8" id="KW-0472">Membrane</keyword>
<keyword evidence="7" id="KW-0270">Exopolysaccharide synthesis</keyword>
<gene>
    <name evidence="10" type="primary">wcaJ</name>
    <name evidence="10" type="ORF">A6F65_00552</name>
</gene>
<keyword evidence="4 8" id="KW-0812">Transmembrane</keyword>
<dbReference type="KEGG" id="anh:A6F65_00552"/>
<evidence type="ECO:0000256" key="3">
    <source>
        <dbReference type="ARBA" id="ARBA00022679"/>
    </source>
</evidence>
<evidence type="ECO:0000256" key="5">
    <source>
        <dbReference type="ARBA" id="ARBA00022989"/>
    </source>
</evidence>
<dbReference type="EC" id="2.7.8.31" evidence="10"/>